<reference evidence="1" key="1">
    <citation type="submission" date="2018-05" db="EMBL/GenBank/DDBJ databases">
        <authorList>
            <person name="Lanie J.A."/>
            <person name="Ng W.-L."/>
            <person name="Kazmierczak K.M."/>
            <person name="Andrzejewski T.M."/>
            <person name="Davidsen T.M."/>
            <person name="Wayne K.J."/>
            <person name="Tettelin H."/>
            <person name="Glass J.I."/>
            <person name="Rusch D."/>
            <person name="Podicherti R."/>
            <person name="Tsui H.-C.T."/>
            <person name="Winkler M.E."/>
        </authorList>
    </citation>
    <scope>NUCLEOTIDE SEQUENCE</scope>
</reference>
<name>A0A382LBM3_9ZZZZ</name>
<organism evidence="1">
    <name type="scientific">marine metagenome</name>
    <dbReference type="NCBI Taxonomy" id="408172"/>
    <lineage>
        <taxon>unclassified sequences</taxon>
        <taxon>metagenomes</taxon>
        <taxon>ecological metagenomes</taxon>
    </lineage>
</organism>
<dbReference type="EMBL" id="UINC01085180">
    <property type="protein sequence ID" value="SVC32487.1"/>
    <property type="molecule type" value="Genomic_DNA"/>
</dbReference>
<protein>
    <submittedName>
        <fullName evidence="1">Uncharacterized protein</fullName>
    </submittedName>
</protein>
<accession>A0A382LBM3</accession>
<gene>
    <name evidence="1" type="ORF">METZ01_LOCUS285341</name>
</gene>
<evidence type="ECO:0000313" key="1">
    <source>
        <dbReference type="EMBL" id="SVC32487.1"/>
    </source>
</evidence>
<sequence>MVVSNDDLDVFESVGIIVDLLNRMWNSEQHRHGSRLRHVANPIDDDGLYIAKTARIAFADHIQSQRSSMACHTSCQLGLACTVEDGDSQSFAQYDVFSVWR</sequence>
<dbReference type="AlphaFoldDB" id="A0A382LBM3"/>
<proteinExistence type="predicted"/>